<feature type="compositionally biased region" description="Basic and acidic residues" evidence="1">
    <location>
        <begin position="124"/>
        <end position="133"/>
    </location>
</feature>
<evidence type="ECO:0000256" key="1">
    <source>
        <dbReference type="SAM" id="MobiDB-lite"/>
    </source>
</evidence>
<dbReference type="EMBL" id="JAUKUA010000003">
    <property type="protein sequence ID" value="KAK0720114.1"/>
    <property type="molecule type" value="Genomic_DNA"/>
</dbReference>
<reference evidence="2" key="1">
    <citation type="submission" date="2023-06" db="EMBL/GenBank/DDBJ databases">
        <title>Genome-scale phylogeny and comparative genomics of the fungal order Sordariales.</title>
        <authorList>
            <consortium name="Lawrence Berkeley National Laboratory"/>
            <person name="Hensen N."/>
            <person name="Bonometti L."/>
            <person name="Westerberg I."/>
            <person name="Brannstrom I.O."/>
            <person name="Guillou S."/>
            <person name="Cros-Aarteil S."/>
            <person name="Calhoun S."/>
            <person name="Haridas S."/>
            <person name="Kuo A."/>
            <person name="Mondo S."/>
            <person name="Pangilinan J."/>
            <person name="Riley R."/>
            <person name="Labutti K."/>
            <person name="Andreopoulos B."/>
            <person name="Lipzen A."/>
            <person name="Chen C."/>
            <person name="Yanf M."/>
            <person name="Daum C."/>
            <person name="Ng V."/>
            <person name="Clum A."/>
            <person name="Steindorff A."/>
            <person name="Ohm R."/>
            <person name="Martin F."/>
            <person name="Silar P."/>
            <person name="Natvig D."/>
            <person name="Lalanne C."/>
            <person name="Gautier V."/>
            <person name="Ament-Velasquez S.L."/>
            <person name="Kruys A."/>
            <person name="Hutchinson M.I."/>
            <person name="Powell A.J."/>
            <person name="Barry K."/>
            <person name="Miller A.N."/>
            <person name="Grigoriev I.V."/>
            <person name="Debuchy R."/>
            <person name="Gladieux P."/>
            <person name="Thoren M.H."/>
            <person name="Johannesson H."/>
        </authorList>
    </citation>
    <scope>NUCLEOTIDE SEQUENCE</scope>
    <source>
        <strain evidence="2">SMH4607-1</strain>
    </source>
</reference>
<dbReference type="AlphaFoldDB" id="A0AA40AQF5"/>
<gene>
    <name evidence="2" type="ORF">B0H67DRAFT_575081</name>
</gene>
<organism evidence="2 3">
    <name type="scientific">Lasiosphaeris hirsuta</name>
    <dbReference type="NCBI Taxonomy" id="260670"/>
    <lineage>
        <taxon>Eukaryota</taxon>
        <taxon>Fungi</taxon>
        <taxon>Dikarya</taxon>
        <taxon>Ascomycota</taxon>
        <taxon>Pezizomycotina</taxon>
        <taxon>Sordariomycetes</taxon>
        <taxon>Sordariomycetidae</taxon>
        <taxon>Sordariales</taxon>
        <taxon>Lasiosphaeriaceae</taxon>
        <taxon>Lasiosphaeris</taxon>
    </lineage>
</organism>
<comment type="caution">
    <text evidence="2">The sequence shown here is derived from an EMBL/GenBank/DDBJ whole genome shotgun (WGS) entry which is preliminary data.</text>
</comment>
<name>A0AA40AQF5_9PEZI</name>
<evidence type="ECO:0000313" key="3">
    <source>
        <dbReference type="Proteomes" id="UP001172102"/>
    </source>
</evidence>
<accession>A0AA40AQF5</accession>
<feature type="region of interest" description="Disordered" evidence="1">
    <location>
        <begin position="101"/>
        <end position="133"/>
    </location>
</feature>
<proteinExistence type="predicted"/>
<protein>
    <submittedName>
        <fullName evidence="2">Uncharacterized protein</fullName>
    </submittedName>
</protein>
<keyword evidence="3" id="KW-1185">Reference proteome</keyword>
<sequence>MRTQRIHKYNCMQVHAQGHPQIHPRRHRYIQIHVHSSTQAWVVSRAALSCSVLTMPCGGQEAGPILHRLSLASAAKYLRDGVPCQARPGAQPYLDFHTPMQRSTTAPTPVATADSLQPGAPMAEDDRTMSRKEGWPSWRRGFRAGTAAGSRHGAGTAAATMPGVMTRRIKLNPSRHPARWLEQDSSRTIYLVAVFRCPKRPHDSPAVLFLPSGARPSTGWAGVHVLASHTLSRG</sequence>
<dbReference type="Proteomes" id="UP001172102">
    <property type="component" value="Unassembled WGS sequence"/>
</dbReference>
<evidence type="ECO:0000313" key="2">
    <source>
        <dbReference type="EMBL" id="KAK0720114.1"/>
    </source>
</evidence>